<evidence type="ECO:0000256" key="3">
    <source>
        <dbReference type="ARBA" id="ARBA00022452"/>
    </source>
</evidence>
<evidence type="ECO:0000256" key="8">
    <source>
        <dbReference type="ARBA" id="ARBA00023077"/>
    </source>
</evidence>
<keyword evidence="9 11" id="KW-0472">Membrane</keyword>
<evidence type="ECO:0000256" key="9">
    <source>
        <dbReference type="ARBA" id="ARBA00023136"/>
    </source>
</evidence>
<keyword evidence="2 11" id="KW-0813">Transport</keyword>
<evidence type="ECO:0000259" key="14">
    <source>
        <dbReference type="Pfam" id="PF00593"/>
    </source>
</evidence>
<dbReference type="Proteomes" id="UP000070250">
    <property type="component" value="Chromosome"/>
</dbReference>
<keyword evidence="13" id="KW-0732">Signal</keyword>
<feature type="domain" description="TonB-dependent receptor-like beta-barrel" evidence="14">
    <location>
        <begin position="246"/>
        <end position="688"/>
    </location>
</feature>
<dbReference type="PANTHER" id="PTHR32552:SF81">
    <property type="entry name" value="TONB-DEPENDENT OUTER MEMBRANE RECEPTOR"/>
    <property type="match status" value="1"/>
</dbReference>
<sequence>MLRYSITSLVGASVTLTLCTASALAQNASAQQELIGEIIVTAQKREQSLQDVTVAVSVLDQETLARSRIQTVENFQGLTPNFTYSEHNSADPQIRIRGIGSDFDGPSLERSVALFVDDVYIGRAAGGTTDLFDLQRVEVLRGPQGTLYGKNTVGGAINLVSARPSPTPNGQVSMSVGNKGILEARAIANGALSDTIAGRMSISRREHDGFARNLNTGNDIEDLDSTAVRGSLLINASDDVDVLLSADGYRRRGNGVNRHAVNIGDPAFGAATGPGPRSNYAMDDGRQDNDTWGVSGRIDWRRPWGEITSISAYRTSDSSISLDLAGVQFSRDPAAISAPFTVANDIEEDAHQISQELRFMVDSIEHVTFVGGLYFYREKVDRTEATIVFVRTPPVTQTNTQESSVRANSYAVFADASWRINDAWELSGGLRWSYDDKKIDSNITGNRFPGLPWVIEADKNWDAFTPRLTLAYHTDRNNMLYATVSRGFKSGGWDGQPSSEATASQTVDPEYVTNYELGAKTLWLDGRLLFNAAAFYMDYTDLQLFALRSVAGTPVPVSTFVNAGEASNLGLEIESKLMLGTSTSVSINYGYLDTEITDTLLLGTVNVEGNRLSRAPEHTAGVTFDHSMSVGTNHNLSLRASYKYTSEYYFNLENTPSAHVDAYGLVDAHLAFAPNDGRWEIGLWGKNLSDKIYPTHMIIASNTGFMRVGPPRTYGMDFTWNFE</sequence>
<keyword evidence="6" id="KW-0408">Iron</keyword>
<accession>A0A127FDI2</accession>
<dbReference type="InterPro" id="IPR039426">
    <property type="entry name" value="TonB-dep_rcpt-like"/>
</dbReference>
<dbReference type="PROSITE" id="PS52016">
    <property type="entry name" value="TONB_DEPENDENT_REC_3"/>
    <property type="match status" value="1"/>
</dbReference>
<keyword evidence="17" id="KW-1185">Reference proteome</keyword>
<evidence type="ECO:0000313" key="17">
    <source>
        <dbReference type="Proteomes" id="UP000070250"/>
    </source>
</evidence>
<dbReference type="InterPro" id="IPR012910">
    <property type="entry name" value="Plug_dom"/>
</dbReference>
<dbReference type="InterPro" id="IPR000531">
    <property type="entry name" value="Beta-barrel_TonB"/>
</dbReference>
<dbReference type="GO" id="GO:0009279">
    <property type="term" value="C:cell outer membrane"/>
    <property type="evidence" value="ECO:0007669"/>
    <property type="project" value="UniProtKB-SubCell"/>
</dbReference>
<dbReference type="Gene3D" id="2.40.170.20">
    <property type="entry name" value="TonB-dependent receptor, beta-barrel domain"/>
    <property type="match status" value="1"/>
</dbReference>
<keyword evidence="3 11" id="KW-1134">Transmembrane beta strand</keyword>
<evidence type="ECO:0000256" key="13">
    <source>
        <dbReference type="SAM" id="SignalP"/>
    </source>
</evidence>
<keyword evidence="10 11" id="KW-0998">Cell outer membrane</keyword>
<dbReference type="Pfam" id="PF00593">
    <property type="entry name" value="TonB_dep_Rec_b-barrel"/>
    <property type="match status" value="1"/>
</dbReference>
<reference evidence="16 17" key="1">
    <citation type="submission" date="2015-06" db="EMBL/GenBank/DDBJ databases">
        <title>A Comprehensive Approach to Explore the Metabolic and Phylogenetic Diversity of Bacterial Steroid Degradation in the Environment: Testosterone as an Example.</title>
        <authorList>
            <person name="Yang F.-C."/>
            <person name="Chen Y.-L."/>
            <person name="Yu C.-P."/>
            <person name="Tang S.-L."/>
            <person name="Wang P.-H."/>
            <person name="Ismail W."/>
            <person name="Wang C.-H."/>
            <person name="Yang C.-Y."/>
            <person name="Chiang Y.-R."/>
        </authorList>
    </citation>
    <scope>NUCLEOTIDE SEQUENCE [LARGE SCALE GENOMIC DNA]</scope>
    <source>
        <strain evidence="16 17">DSM 18526</strain>
    </source>
</reference>
<dbReference type="PANTHER" id="PTHR32552">
    <property type="entry name" value="FERRICHROME IRON RECEPTOR-RELATED"/>
    <property type="match status" value="1"/>
</dbReference>
<name>A0A127FDI2_STEDE</name>
<dbReference type="Pfam" id="PF07715">
    <property type="entry name" value="Plug"/>
    <property type="match status" value="1"/>
</dbReference>
<evidence type="ECO:0000256" key="4">
    <source>
        <dbReference type="ARBA" id="ARBA00022496"/>
    </source>
</evidence>
<dbReference type="CDD" id="cd01347">
    <property type="entry name" value="ligand_gated_channel"/>
    <property type="match status" value="1"/>
</dbReference>
<dbReference type="EMBL" id="CP011971">
    <property type="protein sequence ID" value="AMN47695.1"/>
    <property type="molecule type" value="Genomic_DNA"/>
</dbReference>
<evidence type="ECO:0000256" key="7">
    <source>
        <dbReference type="ARBA" id="ARBA00023065"/>
    </source>
</evidence>
<comment type="subcellular location">
    <subcellularLocation>
        <location evidence="1 11">Cell outer membrane</location>
        <topology evidence="1 11">Multi-pass membrane protein</topology>
    </subcellularLocation>
</comment>
<comment type="similarity">
    <text evidence="11 12">Belongs to the TonB-dependent receptor family.</text>
</comment>
<feature type="chain" id="PRO_5007448418" description="TonB-dependent receptor" evidence="13">
    <location>
        <begin position="26"/>
        <end position="723"/>
    </location>
</feature>
<dbReference type="AlphaFoldDB" id="A0A127FDI2"/>
<gene>
    <name evidence="16" type="ORF">ACG33_11405</name>
</gene>
<dbReference type="InterPro" id="IPR036942">
    <property type="entry name" value="Beta-barrel_TonB_sf"/>
</dbReference>
<dbReference type="GO" id="GO:0006826">
    <property type="term" value="P:iron ion transport"/>
    <property type="evidence" value="ECO:0007669"/>
    <property type="project" value="UniProtKB-KW"/>
</dbReference>
<evidence type="ECO:0000256" key="10">
    <source>
        <dbReference type="ARBA" id="ARBA00023237"/>
    </source>
</evidence>
<keyword evidence="5 11" id="KW-0812">Transmembrane</keyword>
<keyword evidence="4" id="KW-0410">Iron transport</keyword>
<evidence type="ECO:0000256" key="6">
    <source>
        <dbReference type="ARBA" id="ARBA00023004"/>
    </source>
</evidence>
<evidence type="ECO:0000313" key="16">
    <source>
        <dbReference type="EMBL" id="AMN47695.1"/>
    </source>
</evidence>
<evidence type="ECO:0000256" key="5">
    <source>
        <dbReference type="ARBA" id="ARBA00022692"/>
    </source>
</evidence>
<dbReference type="OrthoDB" id="7051185at2"/>
<feature type="signal peptide" evidence="13">
    <location>
        <begin position="1"/>
        <end position="25"/>
    </location>
</feature>
<dbReference type="RefSeq" id="WP_066921300.1">
    <property type="nucleotide sequence ID" value="NZ_CP011971.1"/>
</dbReference>
<evidence type="ECO:0000256" key="1">
    <source>
        <dbReference type="ARBA" id="ARBA00004571"/>
    </source>
</evidence>
<evidence type="ECO:0000256" key="11">
    <source>
        <dbReference type="PROSITE-ProRule" id="PRU01360"/>
    </source>
</evidence>
<keyword evidence="7" id="KW-0406">Ion transport</keyword>
<evidence type="ECO:0000256" key="12">
    <source>
        <dbReference type="RuleBase" id="RU003357"/>
    </source>
</evidence>
<evidence type="ECO:0000256" key="2">
    <source>
        <dbReference type="ARBA" id="ARBA00022448"/>
    </source>
</evidence>
<keyword evidence="8 12" id="KW-0798">TonB box</keyword>
<dbReference type="SUPFAM" id="SSF56935">
    <property type="entry name" value="Porins"/>
    <property type="match status" value="1"/>
</dbReference>
<evidence type="ECO:0000259" key="15">
    <source>
        <dbReference type="Pfam" id="PF07715"/>
    </source>
</evidence>
<dbReference type="KEGG" id="sdf:ACG33_11405"/>
<evidence type="ECO:0008006" key="18">
    <source>
        <dbReference type="Google" id="ProtNLM"/>
    </source>
</evidence>
<organism evidence="16 17">
    <name type="scientific">Steroidobacter denitrificans</name>
    <dbReference type="NCBI Taxonomy" id="465721"/>
    <lineage>
        <taxon>Bacteria</taxon>
        <taxon>Pseudomonadati</taxon>
        <taxon>Pseudomonadota</taxon>
        <taxon>Gammaproteobacteria</taxon>
        <taxon>Steroidobacterales</taxon>
        <taxon>Steroidobacteraceae</taxon>
        <taxon>Steroidobacter</taxon>
    </lineage>
</organism>
<protein>
    <recommendedName>
        <fullName evidence="18">TonB-dependent receptor</fullName>
    </recommendedName>
</protein>
<dbReference type="STRING" id="465721.ACG33_11405"/>
<feature type="domain" description="TonB-dependent receptor plug" evidence="15">
    <location>
        <begin position="49"/>
        <end position="156"/>
    </location>
</feature>
<dbReference type="PATRIC" id="fig|465721.4.peg.2433"/>
<proteinExistence type="inferred from homology"/>